<dbReference type="EMBL" id="CP080764">
    <property type="protein sequence ID" value="QYY42119.1"/>
    <property type="molecule type" value="Genomic_DNA"/>
</dbReference>
<comment type="similarity">
    <text evidence="2 9">Belongs to the GSP F family.</text>
</comment>
<accession>A0A1G7ZSJ0</accession>
<dbReference type="EMBL" id="FNDE01000012">
    <property type="protein sequence ID" value="SDH11506.1"/>
    <property type="molecule type" value="Genomic_DNA"/>
</dbReference>
<dbReference type="AlphaFoldDB" id="A0A1G7ZSJ0"/>
<keyword evidence="8 10" id="KW-0472">Membrane</keyword>
<keyword evidence="6 9" id="KW-0812">Transmembrane</keyword>
<evidence type="ECO:0000313" key="12">
    <source>
        <dbReference type="EMBL" id="QYY42119.1"/>
    </source>
</evidence>
<evidence type="ECO:0000256" key="6">
    <source>
        <dbReference type="ARBA" id="ARBA00022692"/>
    </source>
</evidence>
<evidence type="ECO:0000313" key="13">
    <source>
        <dbReference type="EMBL" id="SDH11506.1"/>
    </source>
</evidence>
<evidence type="ECO:0000256" key="10">
    <source>
        <dbReference type="SAM" id="Phobius"/>
    </source>
</evidence>
<gene>
    <name evidence="12" type="ORF">K3F53_14785</name>
    <name evidence="13" type="ORF">SAMN04489735_101217</name>
</gene>
<reference evidence="13 14" key="1">
    <citation type="submission" date="2016-10" db="EMBL/GenBank/DDBJ databases">
        <authorList>
            <person name="de Groot N.N."/>
        </authorList>
    </citation>
    <scope>NUCLEOTIDE SEQUENCE [LARGE SCALE GENOMIC DNA]</scope>
    <source>
        <strain evidence="13 14">L 420-91</strain>
    </source>
</reference>
<feature type="domain" description="Type II secretion system protein GspF" evidence="11">
    <location>
        <begin position="272"/>
        <end position="393"/>
    </location>
</feature>
<evidence type="ECO:0000256" key="9">
    <source>
        <dbReference type="RuleBase" id="RU003923"/>
    </source>
</evidence>
<keyword evidence="5" id="KW-0997">Cell inner membrane</keyword>
<evidence type="ECO:0000256" key="3">
    <source>
        <dbReference type="ARBA" id="ARBA00022448"/>
    </source>
</evidence>
<dbReference type="PANTHER" id="PTHR30012">
    <property type="entry name" value="GENERAL SECRETION PATHWAY PROTEIN"/>
    <property type="match status" value="1"/>
</dbReference>
<dbReference type="GO" id="GO:0015628">
    <property type="term" value="P:protein secretion by the type II secretion system"/>
    <property type="evidence" value="ECO:0007669"/>
    <property type="project" value="TreeGrafter"/>
</dbReference>
<keyword evidence="15" id="KW-1185">Reference proteome</keyword>
<evidence type="ECO:0000256" key="1">
    <source>
        <dbReference type="ARBA" id="ARBA00004429"/>
    </source>
</evidence>
<evidence type="ECO:0000259" key="11">
    <source>
        <dbReference type="Pfam" id="PF00482"/>
    </source>
</evidence>
<name>A0A1G7ZSJ0_ANETH</name>
<dbReference type="GeneID" id="97142645"/>
<feature type="transmembrane region" description="Helical" evidence="10">
    <location>
        <begin position="220"/>
        <end position="240"/>
    </location>
</feature>
<dbReference type="InterPro" id="IPR018076">
    <property type="entry name" value="T2SS_GspF_dom"/>
</dbReference>
<dbReference type="InterPro" id="IPR042094">
    <property type="entry name" value="T2SS_GspF_sf"/>
</dbReference>
<evidence type="ECO:0000256" key="7">
    <source>
        <dbReference type="ARBA" id="ARBA00022989"/>
    </source>
</evidence>
<dbReference type="GO" id="GO:0005886">
    <property type="term" value="C:plasma membrane"/>
    <property type="evidence" value="ECO:0007669"/>
    <property type="project" value="UniProtKB-SubCell"/>
</dbReference>
<dbReference type="PRINTS" id="PR00812">
    <property type="entry name" value="BCTERIALGSPF"/>
</dbReference>
<keyword evidence="4" id="KW-1003">Cell membrane</keyword>
<proteinExistence type="inferred from homology"/>
<dbReference type="InterPro" id="IPR001992">
    <property type="entry name" value="T2SS_GspF/T4SS_PilC_CS"/>
</dbReference>
<reference evidence="12 15" key="2">
    <citation type="submission" date="2021-08" db="EMBL/GenBank/DDBJ databases">
        <title>Complete genome sequence of the strain Aneurinibacillus thermoaerophilus CCM 8960.</title>
        <authorList>
            <person name="Musilova J."/>
            <person name="Kourilova X."/>
            <person name="Pernicova I."/>
            <person name="Bezdicek M."/>
            <person name="Lengerova M."/>
            <person name="Obruca S."/>
            <person name="Sedlar K."/>
        </authorList>
    </citation>
    <scope>NUCLEOTIDE SEQUENCE [LARGE SCALE GENOMIC DNA]</scope>
    <source>
        <strain evidence="12 15">CCM 8960</strain>
    </source>
</reference>
<feature type="transmembrane region" description="Helical" evidence="10">
    <location>
        <begin position="374"/>
        <end position="395"/>
    </location>
</feature>
<dbReference type="PROSITE" id="PS00874">
    <property type="entry name" value="T2SP_F"/>
    <property type="match status" value="1"/>
</dbReference>
<feature type="domain" description="Type II secretion system protein GspF" evidence="11">
    <location>
        <begin position="68"/>
        <end position="191"/>
    </location>
</feature>
<dbReference type="InterPro" id="IPR003004">
    <property type="entry name" value="GspF/PilC"/>
</dbReference>
<protein>
    <submittedName>
        <fullName evidence="12">Type II secretion system F family protein</fullName>
    </submittedName>
    <submittedName>
        <fullName evidence="13">Type IV pilus assembly protein PilC</fullName>
    </submittedName>
</protein>
<dbReference type="Pfam" id="PF00482">
    <property type="entry name" value="T2SSF"/>
    <property type="match status" value="2"/>
</dbReference>
<dbReference type="OrthoDB" id="9805682at2"/>
<dbReference type="RefSeq" id="WP_091260408.1">
    <property type="nucleotide sequence ID" value="NZ_CP080764.1"/>
</dbReference>
<dbReference type="Gene3D" id="1.20.81.30">
    <property type="entry name" value="Type II secretion system (T2SS), domain F"/>
    <property type="match status" value="2"/>
</dbReference>
<comment type="subcellular location">
    <subcellularLocation>
        <location evidence="1">Cell inner membrane</location>
        <topology evidence="1">Multi-pass membrane protein</topology>
    </subcellularLocation>
    <subcellularLocation>
        <location evidence="9">Cell membrane</location>
        <topology evidence="9">Multi-pass membrane protein</topology>
    </subcellularLocation>
</comment>
<keyword evidence="7 10" id="KW-1133">Transmembrane helix</keyword>
<organism evidence="13 14">
    <name type="scientific">Aneurinibacillus thermoaerophilus</name>
    <dbReference type="NCBI Taxonomy" id="143495"/>
    <lineage>
        <taxon>Bacteria</taxon>
        <taxon>Bacillati</taxon>
        <taxon>Bacillota</taxon>
        <taxon>Bacilli</taxon>
        <taxon>Bacillales</taxon>
        <taxon>Paenibacillaceae</taxon>
        <taxon>Aneurinibacillus group</taxon>
        <taxon>Aneurinibacillus</taxon>
    </lineage>
</organism>
<dbReference type="FunFam" id="1.20.81.30:FF:000001">
    <property type="entry name" value="Type II secretion system protein F"/>
    <property type="match status" value="2"/>
</dbReference>
<dbReference type="Proteomes" id="UP000826616">
    <property type="component" value="Chromosome"/>
</dbReference>
<dbReference type="Proteomes" id="UP000198956">
    <property type="component" value="Unassembled WGS sequence"/>
</dbReference>
<sequence length="402" mass="44825">MTTFAYEARERGGKKKKGTITAATQSAAIAELKKRGLIVLAVKEEKKTILHKEITFGRPVKNRDFVVFLRQFATLIRAGVGLVDSLHTLAAQTENKQFRKALEDIKSDIRNGIQLSEAAAKHSKIFEPLFLSMVKAGEASGNMEVILERLALFYEKSHYTKEKVKSAMTYPLVLLVLAIGVTVYLLTSVVPTFVGMFQSLNAELPAITKFVLAVSNSLVHYWYIYTITMLLLSIFSLILVKMEYGQKVTSYLKLKVPIFGSLYQKGLLARMSRTLSTLFSSSVPILQALTIVEEVMHNQIIGKALADAKESLRQGRPLSEPLKESWVFPPLVTRMIAIGEETGALETMLDKVADFYEAEVENTVDKVKALIEPIMIVVLAVLIGTIVISIMVPMFEMYSHIK</sequence>
<keyword evidence="3 9" id="KW-0813">Transport</keyword>
<evidence type="ECO:0000256" key="5">
    <source>
        <dbReference type="ARBA" id="ARBA00022519"/>
    </source>
</evidence>
<feature type="transmembrane region" description="Helical" evidence="10">
    <location>
        <begin position="172"/>
        <end position="200"/>
    </location>
</feature>
<evidence type="ECO:0000313" key="14">
    <source>
        <dbReference type="Proteomes" id="UP000198956"/>
    </source>
</evidence>
<dbReference type="PANTHER" id="PTHR30012:SF0">
    <property type="entry name" value="TYPE II SECRETION SYSTEM PROTEIN F-RELATED"/>
    <property type="match status" value="1"/>
</dbReference>
<evidence type="ECO:0000256" key="2">
    <source>
        <dbReference type="ARBA" id="ARBA00005745"/>
    </source>
</evidence>
<evidence type="ECO:0000313" key="15">
    <source>
        <dbReference type="Proteomes" id="UP000826616"/>
    </source>
</evidence>
<evidence type="ECO:0000256" key="4">
    <source>
        <dbReference type="ARBA" id="ARBA00022475"/>
    </source>
</evidence>
<evidence type="ECO:0000256" key="8">
    <source>
        <dbReference type="ARBA" id="ARBA00023136"/>
    </source>
</evidence>